<evidence type="ECO:0000313" key="3">
    <source>
        <dbReference type="Proteomes" id="UP000199297"/>
    </source>
</evidence>
<protein>
    <submittedName>
        <fullName evidence="2">Uncharacterized protein</fullName>
    </submittedName>
</protein>
<keyword evidence="1" id="KW-1133">Transmembrane helix</keyword>
<gene>
    <name evidence="2" type="ORF">SAMN05216262_11443</name>
</gene>
<name>A0A1H7RC76_9GAMM</name>
<proteinExistence type="predicted"/>
<dbReference type="AlphaFoldDB" id="A0A1H7RC76"/>
<evidence type="ECO:0000313" key="2">
    <source>
        <dbReference type="EMBL" id="SEL57732.1"/>
    </source>
</evidence>
<evidence type="ECO:0000256" key="1">
    <source>
        <dbReference type="SAM" id="Phobius"/>
    </source>
</evidence>
<keyword evidence="1" id="KW-0472">Membrane</keyword>
<keyword evidence="3" id="KW-1185">Reference proteome</keyword>
<dbReference type="RefSeq" id="WP_085285640.1">
    <property type="nucleotide sequence ID" value="NZ_FOBI01000014.1"/>
</dbReference>
<reference evidence="3" key="1">
    <citation type="submission" date="2016-10" db="EMBL/GenBank/DDBJ databases">
        <authorList>
            <person name="Varghese N."/>
            <person name="Submissions S."/>
        </authorList>
    </citation>
    <scope>NUCLEOTIDE SEQUENCE [LARGE SCALE GENOMIC DNA]</scope>
    <source>
        <strain evidence="3">CGMCC 1.9127</strain>
    </source>
</reference>
<organism evidence="2 3">
    <name type="scientific">Colwellia chukchiensis</name>
    <dbReference type="NCBI Taxonomy" id="641665"/>
    <lineage>
        <taxon>Bacteria</taxon>
        <taxon>Pseudomonadati</taxon>
        <taxon>Pseudomonadota</taxon>
        <taxon>Gammaproteobacteria</taxon>
        <taxon>Alteromonadales</taxon>
        <taxon>Colwelliaceae</taxon>
        <taxon>Colwellia</taxon>
    </lineage>
</organism>
<dbReference type="OrthoDB" id="6228329at2"/>
<feature type="transmembrane region" description="Helical" evidence="1">
    <location>
        <begin position="71"/>
        <end position="104"/>
    </location>
</feature>
<dbReference type="Proteomes" id="UP000199297">
    <property type="component" value="Unassembled WGS sequence"/>
</dbReference>
<keyword evidence="1" id="KW-0812">Transmembrane</keyword>
<accession>A0A1H7RC76</accession>
<dbReference type="EMBL" id="FOBI01000014">
    <property type="protein sequence ID" value="SEL57732.1"/>
    <property type="molecule type" value="Genomic_DNA"/>
</dbReference>
<sequence>MSFFKALCLAIFATLFLTYVLGISVIEWFDVDIYMGEQLIAPLQAISLTALVVVLLVLVALAIVMSVFGSLIFVALLVLGGGALLFVGAFWPILLVVGAVWLLIREKEQPQ</sequence>
<feature type="transmembrane region" description="Helical" evidence="1">
    <location>
        <begin position="46"/>
        <end position="64"/>
    </location>
</feature>